<dbReference type="GO" id="GO:0006631">
    <property type="term" value="P:fatty acid metabolic process"/>
    <property type="evidence" value="ECO:0007669"/>
    <property type="project" value="UniProtKB-KW"/>
</dbReference>
<dbReference type="InterPro" id="IPR052377">
    <property type="entry name" value="Mitochondrial_ECH-domain"/>
</dbReference>
<dbReference type="InterPro" id="IPR001753">
    <property type="entry name" value="Enoyl-CoA_hydra/iso"/>
</dbReference>
<organism evidence="8">
    <name type="scientific">Hirondellea gigas</name>
    <dbReference type="NCBI Taxonomy" id="1518452"/>
    <lineage>
        <taxon>Eukaryota</taxon>
        <taxon>Metazoa</taxon>
        <taxon>Ecdysozoa</taxon>
        <taxon>Arthropoda</taxon>
        <taxon>Crustacea</taxon>
        <taxon>Multicrustacea</taxon>
        <taxon>Malacostraca</taxon>
        <taxon>Eumalacostraca</taxon>
        <taxon>Peracarida</taxon>
        <taxon>Amphipoda</taxon>
        <taxon>Amphilochidea</taxon>
        <taxon>Lysianassida</taxon>
        <taxon>Lysianassidira</taxon>
        <taxon>Lysianassoidea</taxon>
        <taxon>Lysianassidae</taxon>
        <taxon>Hirondellea</taxon>
    </lineage>
</organism>
<reference evidence="8" key="2">
    <citation type="journal article" date="2018" name="Biosci. Biotechnol. Biochem.">
        <title>Polysaccharide hydrolase of the hadal zone amphipods Hirondellea gigas.</title>
        <authorList>
            <person name="Kobayashi H."/>
            <person name="Nagahama T."/>
            <person name="Arai W."/>
            <person name="Sasagawa Y."/>
            <person name="Umeda M."/>
            <person name="Hayashi T."/>
            <person name="Nikaido I."/>
            <person name="Watanabe H."/>
            <person name="Oguri K."/>
            <person name="Kitazato H."/>
            <person name="Fujioka K."/>
            <person name="Kido Y."/>
            <person name="Takami H."/>
        </authorList>
    </citation>
    <scope>NUCLEOTIDE SEQUENCE</scope>
    <source>
        <tissue evidence="8">Whole body</tissue>
    </source>
</reference>
<comment type="function">
    <text evidence="6">May play a role in fatty acid biosynthesis and insulin sensitivity.</text>
</comment>
<dbReference type="Gene3D" id="1.10.12.10">
    <property type="entry name" value="Lyase 2-enoyl-coa Hydratase, Chain A, domain 2"/>
    <property type="match status" value="1"/>
</dbReference>
<dbReference type="InterPro" id="IPR014748">
    <property type="entry name" value="Enoyl-CoA_hydra_C"/>
</dbReference>
<dbReference type="Pfam" id="PF00378">
    <property type="entry name" value="ECH_1"/>
    <property type="match status" value="1"/>
</dbReference>
<evidence type="ECO:0000256" key="5">
    <source>
        <dbReference type="ARBA" id="ARBA00023128"/>
    </source>
</evidence>
<sequence>MFGLSARAAQHYMVLARRCNARRLSSGVPGLLEVQQEGGVRTITLADAKTRNSLSLEMLAGLRAAVTEECPALRCVVIRAAGPVFSAGHNLKQILSGDRSEHTEVFSSCASLMLSLQQLPVPVVAQVDGVAAAAGCQLVAACDIVIATEHSTFSTPGGSVGIFCSTPGIPLVRCVPRKVSAAMLLTGRAITAQQALQAGLVSIVVPKQQLEQEVASVVAAIVSKSCAVLALGKRFMYAQMQMTEEEAYREGTCVMVNNVNMVDGQEGIKSFVEKRKPVWTHKFD</sequence>
<dbReference type="SUPFAM" id="SSF52096">
    <property type="entry name" value="ClpP/crotonase"/>
    <property type="match status" value="1"/>
</dbReference>
<dbReference type="GO" id="GO:0005739">
    <property type="term" value="C:mitochondrion"/>
    <property type="evidence" value="ECO:0007669"/>
    <property type="project" value="UniProtKB-SubCell"/>
</dbReference>
<proteinExistence type="evidence at transcript level"/>
<dbReference type="PANTHER" id="PTHR43602">
    <property type="match status" value="1"/>
</dbReference>
<dbReference type="InterPro" id="IPR029045">
    <property type="entry name" value="ClpP/crotonase-like_dom_sf"/>
</dbReference>
<protein>
    <recommendedName>
        <fullName evidence="7">Enoyl-CoA hydratase domain-containing protein 3, mitochondrial</fullName>
    </recommendedName>
</protein>
<keyword evidence="2" id="KW-0276">Fatty acid metabolism</keyword>
<evidence type="ECO:0000313" key="9">
    <source>
        <dbReference type="EMBL" id="LAC23619.1"/>
    </source>
</evidence>
<dbReference type="PANTHER" id="PTHR43602:SF1">
    <property type="entry name" value="ENOYL-COA HYDRATASE DOMAIN-CONTAINING PROTEIN 3, MITOCHONDRIAL"/>
    <property type="match status" value="1"/>
</dbReference>
<name>A0A2P2I6R6_9CRUS</name>
<reference evidence="9" key="1">
    <citation type="submission" date="2017-11" db="EMBL/GenBank/DDBJ databases">
        <title>The sensing device of the deep-sea amphipod.</title>
        <authorList>
            <person name="Kobayashi H."/>
            <person name="Nagahama T."/>
            <person name="Arai W."/>
            <person name="Sasagawa Y."/>
            <person name="Umeda M."/>
            <person name="Hayashi T."/>
            <person name="Nikaido I."/>
            <person name="Watanabe H."/>
            <person name="Oguri K."/>
            <person name="Kitazato H."/>
            <person name="Fujioka K."/>
            <person name="Kido Y."/>
            <person name="Takami H."/>
        </authorList>
    </citation>
    <scope>NUCLEOTIDE SEQUENCE</scope>
    <source>
        <tissue evidence="9">Whole body</tissue>
    </source>
</reference>
<dbReference type="Gene3D" id="3.90.226.10">
    <property type="entry name" value="2-enoyl-CoA Hydratase, Chain A, domain 1"/>
    <property type="match status" value="1"/>
</dbReference>
<keyword evidence="4" id="KW-0443">Lipid metabolism</keyword>
<evidence type="ECO:0000256" key="4">
    <source>
        <dbReference type="ARBA" id="ARBA00023098"/>
    </source>
</evidence>
<keyword evidence="5" id="KW-0496">Mitochondrion</keyword>
<evidence type="ECO:0000256" key="6">
    <source>
        <dbReference type="ARBA" id="ARBA00037410"/>
    </source>
</evidence>
<evidence type="ECO:0000256" key="3">
    <source>
        <dbReference type="ARBA" id="ARBA00022946"/>
    </source>
</evidence>
<dbReference type="GO" id="GO:0016836">
    <property type="term" value="F:hydro-lyase activity"/>
    <property type="evidence" value="ECO:0007669"/>
    <property type="project" value="TreeGrafter"/>
</dbReference>
<dbReference type="EMBL" id="IACF01004118">
    <property type="protein sequence ID" value="LAB69712.1"/>
    <property type="molecule type" value="mRNA"/>
</dbReference>
<comment type="subcellular location">
    <subcellularLocation>
        <location evidence="1">Mitochondrion</location>
    </subcellularLocation>
</comment>
<dbReference type="CDD" id="cd06558">
    <property type="entry name" value="crotonase-like"/>
    <property type="match status" value="1"/>
</dbReference>
<evidence type="ECO:0000256" key="7">
    <source>
        <dbReference type="ARBA" id="ARBA00040545"/>
    </source>
</evidence>
<keyword evidence="3" id="KW-0809">Transit peptide</keyword>
<dbReference type="EMBL" id="IACT01004426">
    <property type="protein sequence ID" value="LAC23619.1"/>
    <property type="molecule type" value="mRNA"/>
</dbReference>
<evidence type="ECO:0000256" key="2">
    <source>
        <dbReference type="ARBA" id="ARBA00022832"/>
    </source>
</evidence>
<accession>A0A2P2I6R6</accession>
<evidence type="ECO:0000256" key="1">
    <source>
        <dbReference type="ARBA" id="ARBA00004173"/>
    </source>
</evidence>
<evidence type="ECO:0000313" key="8">
    <source>
        <dbReference type="EMBL" id="LAB69712.1"/>
    </source>
</evidence>
<dbReference type="AlphaFoldDB" id="A0A2P2I6R6"/>